<dbReference type="InterPro" id="IPR000212">
    <property type="entry name" value="DNA_helicase_UvrD/REP"/>
</dbReference>
<dbReference type="InterPro" id="IPR027417">
    <property type="entry name" value="P-loop_NTPase"/>
</dbReference>
<dbReference type="EMBL" id="CAJVPS010000024">
    <property type="protein sequence ID" value="CAG8442466.1"/>
    <property type="molecule type" value="Genomic_DNA"/>
</dbReference>
<dbReference type="SUPFAM" id="SSF52540">
    <property type="entry name" value="P-loop containing nucleoside triphosphate hydrolases"/>
    <property type="match status" value="1"/>
</dbReference>
<feature type="domain" description="UvrD-like helicase C-terminal" evidence="5">
    <location>
        <begin position="90"/>
        <end position="230"/>
    </location>
</feature>
<reference evidence="6" key="1">
    <citation type="submission" date="2021-06" db="EMBL/GenBank/DDBJ databases">
        <authorList>
            <person name="Kallberg Y."/>
            <person name="Tangrot J."/>
            <person name="Rosling A."/>
        </authorList>
    </citation>
    <scope>NUCLEOTIDE SEQUENCE</scope>
    <source>
        <strain evidence="6">FL130A</strain>
    </source>
</reference>
<dbReference type="GO" id="GO:0043138">
    <property type="term" value="F:3'-5' DNA helicase activity"/>
    <property type="evidence" value="ECO:0007669"/>
    <property type="project" value="TreeGrafter"/>
</dbReference>
<dbReference type="GO" id="GO:0003677">
    <property type="term" value="F:DNA binding"/>
    <property type="evidence" value="ECO:0007669"/>
    <property type="project" value="InterPro"/>
</dbReference>
<evidence type="ECO:0000256" key="4">
    <source>
        <dbReference type="ARBA" id="ARBA00022840"/>
    </source>
</evidence>
<organism evidence="6 7">
    <name type="scientific">Ambispora leptoticha</name>
    <dbReference type="NCBI Taxonomy" id="144679"/>
    <lineage>
        <taxon>Eukaryota</taxon>
        <taxon>Fungi</taxon>
        <taxon>Fungi incertae sedis</taxon>
        <taxon>Mucoromycota</taxon>
        <taxon>Glomeromycotina</taxon>
        <taxon>Glomeromycetes</taxon>
        <taxon>Archaeosporales</taxon>
        <taxon>Ambisporaceae</taxon>
        <taxon>Ambispora</taxon>
    </lineage>
</organism>
<keyword evidence="7" id="KW-1185">Reference proteome</keyword>
<evidence type="ECO:0000256" key="3">
    <source>
        <dbReference type="ARBA" id="ARBA00022806"/>
    </source>
</evidence>
<dbReference type="Proteomes" id="UP000789508">
    <property type="component" value="Unassembled WGS sequence"/>
</dbReference>
<evidence type="ECO:0000313" key="7">
    <source>
        <dbReference type="Proteomes" id="UP000789508"/>
    </source>
</evidence>
<evidence type="ECO:0000313" key="6">
    <source>
        <dbReference type="EMBL" id="CAG8442466.1"/>
    </source>
</evidence>
<dbReference type="GO" id="GO:0005524">
    <property type="term" value="F:ATP binding"/>
    <property type="evidence" value="ECO:0007669"/>
    <property type="project" value="UniProtKB-KW"/>
</dbReference>
<evidence type="ECO:0000256" key="1">
    <source>
        <dbReference type="ARBA" id="ARBA00022741"/>
    </source>
</evidence>
<feature type="non-terminal residue" evidence="6">
    <location>
        <position position="248"/>
    </location>
</feature>
<dbReference type="OrthoDB" id="2426388at2759"/>
<keyword evidence="3" id="KW-0347">Helicase</keyword>
<keyword evidence="2" id="KW-0378">Hydrolase</keyword>
<evidence type="ECO:0000256" key="2">
    <source>
        <dbReference type="ARBA" id="ARBA00022801"/>
    </source>
</evidence>
<dbReference type="InterPro" id="IPR014017">
    <property type="entry name" value="DNA_helicase_UvrD-like_C"/>
</dbReference>
<proteinExistence type="predicted"/>
<dbReference type="AlphaFoldDB" id="A0A9N8YRI1"/>
<dbReference type="Pfam" id="PF13361">
    <property type="entry name" value="UvrD_C"/>
    <property type="match status" value="1"/>
</dbReference>
<sequence>MEILQELNEQQKKAVYEEHPRICVIAGPGSFKFIQREEIKDVLALLKGIIYQDNVSLLRVLGLQEKIGARTVEKIEQNSEKEGISIYNYLNNFATITNLTQDKLAAGQVERIGLVILKINKEKNVQQFINIAQNWEKKRRKEYPNLGELLNNFLQWIIIAFEDKKLIKTRNNLILSSVHQAKGLEFEVVFFVYLDQGTLPYKETQDLLEEKRLFYVGITRAKRRLYLLSSKDLYSPFLDELEHSFLNK</sequence>
<dbReference type="Gene3D" id="1.10.486.10">
    <property type="entry name" value="PCRA, domain 4"/>
    <property type="match status" value="2"/>
</dbReference>
<dbReference type="GO" id="GO:0000725">
    <property type="term" value="P:recombinational repair"/>
    <property type="evidence" value="ECO:0007669"/>
    <property type="project" value="TreeGrafter"/>
</dbReference>
<comment type="caution">
    <text evidence="6">The sequence shown here is derived from an EMBL/GenBank/DDBJ whole genome shotgun (WGS) entry which is preliminary data.</text>
</comment>
<keyword evidence="1" id="KW-0547">Nucleotide-binding</keyword>
<accession>A0A9N8YRI1</accession>
<name>A0A9N8YRI1_9GLOM</name>
<evidence type="ECO:0000259" key="5">
    <source>
        <dbReference type="Pfam" id="PF13361"/>
    </source>
</evidence>
<gene>
    <name evidence="6" type="ORF">ALEPTO_LOCUS427</name>
</gene>
<dbReference type="PANTHER" id="PTHR11070">
    <property type="entry name" value="UVRD / RECB / PCRA DNA HELICASE FAMILY MEMBER"/>
    <property type="match status" value="1"/>
</dbReference>
<keyword evidence="4" id="KW-0067">ATP-binding</keyword>
<protein>
    <submittedName>
        <fullName evidence="6">3962_t:CDS:1</fullName>
    </submittedName>
</protein>
<dbReference type="GO" id="GO:0016787">
    <property type="term" value="F:hydrolase activity"/>
    <property type="evidence" value="ECO:0007669"/>
    <property type="project" value="UniProtKB-KW"/>
</dbReference>
<dbReference type="PANTHER" id="PTHR11070:SF2">
    <property type="entry name" value="ATP-DEPENDENT DNA HELICASE SRS2"/>
    <property type="match status" value="1"/>
</dbReference>
<dbReference type="Gene3D" id="3.40.50.300">
    <property type="entry name" value="P-loop containing nucleotide triphosphate hydrolases"/>
    <property type="match status" value="1"/>
</dbReference>